<evidence type="ECO:0000256" key="1">
    <source>
        <dbReference type="ARBA" id="ARBA00009964"/>
    </source>
</evidence>
<reference evidence="3 4" key="1">
    <citation type="submission" date="2014-06" db="EMBL/GenBank/DDBJ databases">
        <title>Whole Genome Sequences of Three Symbiotic Endozoicomonas Bacteria.</title>
        <authorList>
            <person name="Neave M.J."/>
            <person name="Apprill A."/>
            <person name="Voolstra C.R."/>
        </authorList>
    </citation>
    <scope>NUCLEOTIDE SEQUENCE [LARGE SCALE GENOMIC DNA]</scope>
    <source>
        <strain evidence="3 4">DSM 25634</strain>
    </source>
</reference>
<organism evidence="3 4">
    <name type="scientific">Endozoicomonas numazuensis</name>
    <dbReference type="NCBI Taxonomy" id="1137799"/>
    <lineage>
        <taxon>Bacteria</taxon>
        <taxon>Pseudomonadati</taxon>
        <taxon>Pseudomonadota</taxon>
        <taxon>Gammaproteobacteria</taxon>
        <taxon>Oceanospirillales</taxon>
        <taxon>Endozoicomonadaceae</taxon>
        <taxon>Endozoicomonas</taxon>
    </lineage>
</organism>
<dbReference type="AlphaFoldDB" id="A0A081NF83"/>
<dbReference type="OrthoDB" id="9813126at2"/>
<sequence>MARYSKEMKAAIIQKMMPPNNVPVSQLKKDTGITDATLYTWRKQARVQPGDGKNPDQWSAEDKFAVLMETATMNTTELSEYCRKKGLYPEELQQWKSDCITGSSKPAESRQAQAASQRSDKKRIQKLERELKRKDKALAETAALLVLSKKAEAIWGEREDD</sequence>
<evidence type="ECO:0000313" key="4">
    <source>
        <dbReference type="Proteomes" id="UP000028073"/>
    </source>
</evidence>
<proteinExistence type="inferred from homology"/>
<dbReference type="InterPro" id="IPR002514">
    <property type="entry name" value="Transposase_8"/>
</dbReference>
<comment type="similarity">
    <text evidence="1">Belongs to the transposase 8 family.</text>
</comment>
<accession>A0A081NF83</accession>
<dbReference type="GO" id="GO:0004803">
    <property type="term" value="F:transposase activity"/>
    <property type="evidence" value="ECO:0007669"/>
    <property type="project" value="InterPro"/>
</dbReference>
<dbReference type="EMBL" id="JOKH01000003">
    <property type="protein sequence ID" value="KEQ17106.1"/>
    <property type="molecule type" value="Genomic_DNA"/>
</dbReference>
<comment type="caution">
    <text evidence="3">The sequence shown here is derived from an EMBL/GenBank/DDBJ whole genome shotgun (WGS) entry which is preliminary data.</text>
</comment>
<dbReference type="GO" id="GO:0003677">
    <property type="term" value="F:DNA binding"/>
    <property type="evidence" value="ECO:0007669"/>
    <property type="project" value="InterPro"/>
</dbReference>
<name>A0A081NF83_9GAMM</name>
<dbReference type="RefSeq" id="WP_081869852.1">
    <property type="nucleotide sequence ID" value="NZ_JOKH01000003.1"/>
</dbReference>
<feature type="region of interest" description="Disordered" evidence="2">
    <location>
        <begin position="100"/>
        <end position="124"/>
    </location>
</feature>
<dbReference type="Pfam" id="PF01527">
    <property type="entry name" value="HTH_Tnp_1"/>
    <property type="match status" value="1"/>
</dbReference>
<dbReference type="eggNOG" id="COG2963">
    <property type="taxonomic scope" value="Bacteria"/>
</dbReference>
<protein>
    <submittedName>
        <fullName evidence="3">Transposase</fullName>
    </submittedName>
</protein>
<gene>
    <name evidence="3" type="ORF">GZ78_14620</name>
</gene>
<dbReference type="GO" id="GO:0006313">
    <property type="term" value="P:DNA transposition"/>
    <property type="evidence" value="ECO:0007669"/>
    <property type="project" value="InterPro"/>
</dbReference>
<dbReference type="InterPro" id="IPR009057">
    <property type="entry name" value="Homeodomain-like_sf"/>
</dbReference>
<evidence type="ECO:0000313" key="3">
    <source>
        <dbReference type="EMBL" id="KEQ17106.1"/>
    </source>
</evidence>
<evidence type="ECO:0000256" key="2">
    <source>
        <dbReference type="SAM" id="MobiDB-lite"/>
    </source>
</evidence>
<dbReference type="SUPFAM" id="SSF46689">
    <property type="entry name" value="Homeodomain-like"/>
    <property type="match status" value="1"/>
</dbReference>
<keyword evidence="4" id="KW-1185">Reference proteome</keyword>
<dbReference type="STRING" id="1137799.GZ78_14620"/>
<dbReference type="Proteomes" id="UP000028073">
    <property type="component" value="Unassembled WGS sequence"/>
</dbReference>